<reference evidence="1" key="2">
    <citation type="journal article" date="2015" name="Fish Shellfish Immunol.">
        <title>Early steps in the European eel (Anguilla anguilla)-Vibrio vulnificus interaction in the gills: Role of the RtxA13 toxin.</title>
        <authorList>
            <person name="Callol A."/>
            <person name="Pajuelo D."/>
            <person name="Ebbesson L."/>
            <person name="Teles M."/>
            <person name="MacKenzie S."/>
            <person name="Amaro C."/>
        </authorList>
    </citation>
    <scope>NUCLEOTIDE SEQUENCE</scope>
</reference>
<reference evidence="1" key="1">
    <citation type="submission" date="2014-11" db="EMBL/GenBank/DDBJ databases">
        <authorList>
            <person name="Amaro Gonzalez C."/>
        </authorList>
    </citation>
    <scope>NUCLEOTIDE SEQUENCE</scope>
</reference>
<accession>A0A0E9TC16</accession>
<proteinExistence type="predicted"/>
<organism evidence="1">
    <name type="scientific">Anguilla anguilla</name>
    <name type="common">European freshwater eel</name>
    <name type="synonym">Muraena anguilla</name>
    <dbReference type="NCBI Taxonomy" id="7936"/>
    <lineage>
        <taxon>Eukaryota</taxon>
        <taxon>Metazoa</taxon>
        <taxon>Chordata</taxon>
        <taxon>Craniata</taxon>
        <taxon>Vertebrata</taxon>
        <taxon>Euteleostomi</taxon>
        <taxon>Actinopterygii</taxon>
        <taxon>Neopterygii</taxon>
        <taxon>Teleostei</taxon>
        <taxon>Anguilliformes</taxon>
        <taxon>Anguillidae</taxon>
        <taxon>Anguilla</taxon>
    </lineage>
</organism>
<evidence type="ECO:0000313" key="1">
    <source>
        <dbReference type="EMBL" id="JAH50243.1"/>
    </source>
</evidence>
<sequence length="31" mass="3473">MHSIFLCMYLYLTCAGDISLLVHVCIGINDN</sequence>
<dbReference type="AlphaFoldDB" id="A0A0E9TC16"/>
<dbReference type="EMBL" id="GBXM01058334">
    <property type="protein sequence ID" value="JAH50243.1"/>
    <property type="molecule type" value="Transcribed_RNA"/>
</dbReference>
<name>A0A0E9TC16_ANGAN</name>
<protein>
    <submittedName>
        <fullName evidence="1">Uncharacterized protein</fullName>
    </submittedName>
</protein>